<dbReference type="Pfam" id="PF00255">
    <property type="entry name" value="GSHPx"/>
    <property type="match status" value="1"/>
</dbReference>
<name>A0A067QWG4_ZOONE</name>
<evidence type="ECO:0000313" key="4">
    <source>
        <dbReference type="EMBL" id="KDR10349.1"/>
    </source>
</evidence>
<dbReference type="eggNOG" id="KOG1651">
    <property type="taxonomic scope" value="Eukaryota"/>
</dbReference>
<dbReference type="GO" id="GO:0004601">
    <property type="term" value="F:peroxidase activity"/>
    <property type="evidence" value="ECO:0007669"/>
    <property type="project" value="UniProtKB-KW"/>
</dbReference>
<reference evidence="4 5" key="1">
    <citation type="journal article" date="2014" name="Nat. Commun.">
        <title>Molecular traces of alternative social organization in a termite genome.</title>
        <authorList>
            <person name="Terrapon N."/>
            <person name="Li C."/>
            <person name="Robertson H.M."/>
            <person name="Ji L."/>
            <person name="Meng X."/>
            <person name="Booth W."/>
            <person name="Chen Z."/>
            <person name="Childers C.P."/>
            <person name="Glastad K.M."/>
            <person name="Gokhale K."/>
            <person name="Gowin J."/>
            <person name="Gronenberg W."/>
            <person name="Hermansen R.A."/>
            <person name="Hu H."/>
            <person name="Hunt B.G."/>
            <person name="Huylmans A.K."/>
            <person name="Khalil S.M."/>
            <person name="Mitchell R.D."/>
            <person name="Munoz-Torres M.C."/>
            <person name="Mustard J.A."/>
            <person name="Pan H."/>
            <person name="Reese J.T."/>
            <person name="Scharf M.E."/>
            <person name="Sun F."/>
            <person name="Vogel H."/>
            <person name="Xiao J."/>
            <person name="Yang W."/>
            <person name="Yang Z."/>
            <person name="Yang Z."/>
            <person name="Zhou J."/>
            <person name="Zhu J."/>
            <person name="Brent C.S."/>
            <person name="Elsik C.G."/>
            <person name="Goodisman M.A."/>
            <person name="Liberles D.A."/>
            <person name="Roe R.M."/>
            <person name="Vargo E.L."/>
            <person name="Vilcinskas A."/>
            <person name="Wang J."/>
            <person name="Bornberg-Bauer E."/>
            <person name="Korb J."/>
            <person name="Zhang G."/>
            <person name="Liebig J."/>
        </authorList>
    </citation>
    <scope>NUCLEOTIDE SEQUENCE [LARGE SCALE GENOMIC DNA]</scope>
    <source>
        <tissue evidence="4">Whole organism</tissue>
    </source>
</reference>
<dbReference type="InterPro" id="IPR036249">
    <property type="entry name" value="Thioredoxin-like_sf"/>
</dbReference>
<evidence type="ECO:0000256" key="3">
    <source>
        <dbReference type="ARBA" id="ARBA00023002"/>
    </source>
</evidence>
<dbReference type="Proteomes" id="UP000027135">
    <property type="component" value="Unassembled WGS sequence"/>
</dbReference>
<dbReference type="GO" id="GO:0006979">
    <property type="term" value="P:response to oxidative stress"/>
    <property type="evidence" value="ECO:0007669"/>
    <property type="project" value="InterPro"/>
</dbReference>
<dbReference type="STRING" id="136037.A0A067QWG4"/>
<dbReference type="InterPro" id="IPR000889">
    <property type="entry name" value="Glutathione_peroxidase"/>
</dbReference>
<proteinExistence type="inferred from homology"/>
<dbReference type="PANTHER" id="PTHR11592">
    <property type="entry name" value="GLUTATHIONE PEROXIDASE"/>
    <property type="match status" value="1"/>
</dbReference>
<organism evidence="4 5">
    <name type="scientific">Zootermopsis nevadensis</name>
    <name type="common">Dampwood termite</name>
    <dbReference type="NCBI Taxonomy" id="136037"/>
    <lineage>
        <taxon>Eukaryota</taxon>
        <taxon>Metazoa</taxon>
        <taxon>Ecdysozoa</taxon>
        <taxon>Arthropoda</taxon>
        <taxon>Hexapoda</taxon>
        <taxon>Insecta</taxon>
        <taxon>Pterygota</taxon>
        <taxon>Neoptera</taxon>
        <taxon>Polyneoptera</taxon>
        <taxon>Dictyoptera</taxon>
        <taxon>Blattodea</taxon>
        <taxon>Blattoidea</taxon>
        <taxon>Termitoidae</taxon>
        <taxon>Termopsidae</taxon>
        <taxon>Zootermopsis</taxon>
    </lineage>
</organism>
<comment type="similarity">
    <text evidence="1">Belongs to the glutathione peroxidase family.</text>
</comment>
<keyword evidence="2 4" id="KW-0575">Peroxidase</keyword>
<dbReference type="OMA" id="DSMRIIP"/>
<keyword evidence="5" id="KW-1185">Reference proteome</keyword>
<dbReference type="PANTHER" id="PTHR11592:SF78">
    <property type="entry name" value="GLUTATHIONE PEROXIDASE"/>
    <property type="match status" value="1"/>
</dbReference>
<evidence type="ECO:0000256" key="2">
    <source>
        <dbReference type="ARBA" id="ARBA00022559"/>
    </source>
</evidence>
<gene>
    <name evidence="4" type="ORF">L798_15411</name>
</gene>
<dbReference type="PROSITE" id="PS51355">
    <property type="entry name" value="GLUTATHIONE_PEROXID_3"/>
    <property type="match status" value="1"/>
</dbReference>
<dbReference type="Gene3D" id="3.40.30.10">
    <property type="entry name" value="Glutaredoxin"/>
    <property type="match status" value="1"/>
</dbReference>
<evidence type="ECO:0000256" key="1">
    <source>
        <dbReference type="ARBA" id="ARBA00006926"/>
    </source>
</evidence>
<dbReference type="AlphaFoldDB" id="A0A067QWG4"/>
<dbReference type="SUPFAM" id="SSF52833">
    <property type="entry name" value="Thioredoxin-like"/>
    <property type="match status" value="1"/>
</dbReference>
<dbReference type="EMBL" id="KK853170">
    <property type="protein sequence ID" value="KDR10349.1"/>
    <property type="molecule type" value="Genomic_DNA"/>
</dbReference>
<sequence length="221" mass="25202">MPTFVDSMRIIPCPEVTVVDFENDRLETDVRSISTGETMHLSNVLTLLLLTLYGSQSKVQRVASVECNDEDSIEDSIHNYILPDLWGIQNVSLSDYRGKQEPGANGTEIFSGIQYVRPGNGFVPNFMLFKKIEVNGDTEEPLYTFLKKHCPSTRDGFASKENLFYSPFKVNDVRWNFEKFLVSRNGKPVKRYDASTHPNDIEADIVKMLIQSTEHITQEQQ</sequence>
<accession>A0A067QWG4</accession>
<evidence type="ECO:0000313" key="5">
    <source>
        <dbReference type="Proteomes" id="UP000027135"/>
    </source>
</evidence>
<keyword evidence="3" id="KW-0560">Oxidoreductase</keyword>
<protein>
    <submittedName>
        <fullName evidence="4">Glutathione peroxidase 6</fullName>
    </submittedName>
</protein>
<dbReference type="InParanoid" id="A0A067QWG4"/>